<dbReference type="SUPFAM" id="SSF52172">
    <property type="entry name" value="CheY-like"/>
    <property type="match status" value="1"/>
</dbReference>
<evidence type="ECO:0000313" key="12">
    <source>
        <dbReference type="EMBL" id="WZL69636.1"/>
    </source>
</evidence>
<dbReference type="InterPro" id="IPR039420">
    <property type="entry name" value="WalR-like"/>
</dbReference>
<dbReference type="Proteomes" id="UP001486565">
    <property type="component" value="Chromosome"/>
</dbReference>
<dbReference type="PROSITE" id="PS51755">
    <property type="entry name" value="OMPR_PHOB"/>
    <property type="match status" value="1"/>
</dbReference>
<dbReference type="Gene3D" id="1.10.10.10">
    <property type="entry name" value="Winged helix-like DNA-binding domain superfamily/Winged helix DNA-binding domain"/>
    <property type="match status" value="1"/>
</dbReference>
<dbReference type="InterPro" id="IPR001867">
    <property type="entry name" value="OmpR/PhoB-type_DNA-bd"/>
</dbReference>
<dbReference type="InterPro" id="IPR016032">
    <property type="entry name" value="Sig_transdc_resp-reg_C-effctor"/>
</dbReference>
<dbReference type="InterPro" id="IPR036388">
    <property type="entry name" value="WH-like_DNA-bd_sf"/>
</dbReference>
<dbReference type="PANTHER" id="PTHR48111:SF22">
    <property type="entry name" value="REGULATOR OF RPOS"/>
    <property type="match status" value="1"/>
</dbReference>
<dbReference type="Pfam" id="PF00072">
    <property type="entry name" value="Response_reg"/>
    <property type="match status" value="1"/>
</dbReference>
<evidence type="ECO:0000256" key="3">
    <source>
        <dbReference type="ARBA" id="ARBA00023012"/>
    </source>
</evidence>
<keyword evidence="3" id="KW-0902">Two-component regulatory system</keyword>
<keyword evidence="5 9" id="KW-0238">DNA-binding</keyword>
<gene>
    <name evidence="12" type="ORF">QBE51_12740</name>
</gene>
<feature type="domain" description="OmpR/PhoB-type" evidence="11">
    <location>
        <begin position="125"/>
        <end position="223"/>
    </location>
</feature>
<dbReference type="Gene3D" id="3.40.50.2300">
    <property type="match status" value="1"/>
</dbReference>
<accession>A0ABZ2Y2R0</accession>
<dbReference type="SMART" id="SM00448">
    <property type="entry name" value="REC"/>
    <property type="match status" value="1"/>
</dbReference>
<evidence type="ECO:0000256" key="7">
    <source>
        <dbReference type="ARBA" id="ARBA00024867"/>
    </source>
</evidence>
<evidence type="ECO:0000256" key="8">
    <source>
        <dbReference type="PROSITE-ProRule" id="PRU00169"/>
    </source>
</evidence>
<dbReference type="SUPFAM" id="SSF46894">
    <property type="entry name" value="C-terminal effector domain of the bipartite response regulators"/>
    <property type="match status" value="1"/>
</dbReference>
<protein>
    <recommendedName>
        <fullName evidence="1">Stage 0 sporulation protein A homolog</fullName>
    </recommendedName>
</protein>
<keyword evidence="4" id="KW-0805">Transcription regulation</keyword>
<proteinExistence type="predicted"/>
<evidence type="ECO:0000256" key="1">
    <source>
        <dbReference type="ARBA" id="ARBA00018672"/>
    </source>
</evidence>
<dbReference type="Gene3D" id="6.10.250.690">
    <property type="match status" value="1"/>
</dbReference>
<evidence type="ECO:0000256" key="6">
    <source>
        <dbReference type="ARBA" id="ARBA00023163"/>
    </source>
</evidence>
<dbReference type="PROSITE" id="PS50110">
    <property type="entry name" value="RESPONSE_REGULATORY"/>
    <property type="match status" value="1"/>
</dbReference>
<dbReference type="InterPro" id="IPR011006">
    <property type="entry name" value="CheY-like_superfamily"/>
</dbReference>
<feature type="DNA-binding region" description="OmpR/PhoB-type" evidence="9">
    <location>
        <begin position="125"/>
        <end position="223"/>
    </location>
</feature>
<comment type="function">
    <text evidence="7">May play the central regulatory role in sporulation. It may be an element of the effector pathway responsible for the activation of sporulation genes in response to nutritional stress. Spo0A may act in concert with spo0H (a sigma factor) to control the expression of some genes that are critical to the sporulation process.</text>
</comment>
<dbReference type="SMART" id="SM00862">
    <property type="entry name" value="Trans_reg_C"/>
    <property type="match status" value="1"/>
</dbReference>
<evidence type="ECO:0000256" key="5">
    <source>
        <dbReference type="ARBA" id="ARBA00023125"/>
    </source>
</evidence>
<dbReference type="CDD" id="cd17625">
    <property type="entry name" value="REC_OmpR_DrrD-like"/>
    <property type="match status" value="1"/>
</dbReference>
<keyword evidence="2 8" id="KW-0597">Phosphoprotein</keyword>
<reference evidence="12 13" key="1">
    <citation type="submission" date="2023-03" db="EMBL/GenBank/DDBJ databases">
        <title>Novel Species.</title>
        <authorList>
            <person name="Ma S."/>
        </authorList>
    </citation>
    <scope>NUCLEOTIDE SEQUENCE [LARGE SCALE GENOMIC DNA]</scope>
    <source>
        <strain evidence="12 13">LIND6LT2</strain>
    </source>
</reference>
<dbReference type="InterPro" id="IPR001789">
    <property type="entry name" value="Sig_transdc_resp-reg_receiver"/>
</dbReference>
<dbReference type="EMBL" id="CP121687">
    <property type="protein sequence ID" value="WZL69636.1"/>
    <property type="molecule type" value="Genomic_DNA"/>
</dbReference>
<feature type="modified residue" description="4-aspartylphosphate" evidence="8">
    <location>
        <position position="51"/>
    </location>
</feature>
<keyword evidence="6" id="KW-0804">Transcription</keyword>
<feature type="domain" description="Response regulatory" evidence="10">
    <location>
        <begin position="2"/>
        <end position="116"/>
    </location>
</feature>
<name>A0ABZ2Y2R0_9FIRM</name>
<dbReference type="CDD" id="cd00383">
    <property type="entry name" value="trans_reg_C"/>
    <property type="match status" value="1"/>
</dbReference>
<evidence type="ECO:0000259" key="11">
    <source>
        <dbReference type="PROSITE" id="PS51755"/>
    </source>
</evidence>
<dbReference type="Pfam" id="PF00486">
    <property type="entry name" value="Trans_reg_C"/>
    <property type="match status" value="1"/>
</dbReference>
<dbReference type="PANTHER" id="PTHR48111">
    <property type="entry name" value="REGULATOR OF RPOS"/>
    <property type="match status" value="1"/>
</dbReference>
<evidence type="ECO:0000256" key="4">
    <source>
        <dbReference type="ARBA" id="ARBA00023015"/>
    </source>
</evidence>
<evidence type="ECO:0000259" key="10">
    <source>
        <dbReference type="PROSITE" id="PS50110"/>
    </source>
</evidence>
<dbReference type="RefSeq" id="WP_341876623.1">
    <property type="nucleotide sequence ID" value="NZ_CP121687.1"/>
</dbReference>
<keyword evidence="13" id="KW-1185">Reference proteome</keyword>
<evidence type="ECO:0000256" key="9">
    <source>
        <dbReference type="PROSITE-ProRule" id="PRU01091"/>
    </source>
</evidence>
<evidence type="ECO:0000313" key="13">
    <source>
        <dbReference type="Proteomes" id="UP001486565"/>
    </source>
</evidence>
<sequence length="227" mass="25594">MRLLMVEDEKYMAEAVAQVLKKNNYSVDLVYNGEDGLDYGLSGIYDIIILDIMLPKMDGITILKELRKNGIETPVILLTARGEIEDKVRGLDSGADDYLAKPFHTDELLARLRALGRRNTELINDGILTYGDIKLNPHTLQLECGSKETALTLKESQLLELLIKRKGMIVSKENIIEKLWGYDTDAEDNRVEIHISLLRKKMAQLDCGVYIHTVRGAGYVLKTEKDG</sequence>
<organism evidence="12 13">
    <name type="scientific">Defluviitalea saccharophila</name>
    <dbReference type="NCBI Taxonomy" id="879970"/>
    <lineage>
        <taxon>Bacteria</taxon>
        <taxon>Bacillati</taxon>
        <taxon>Bacillota</taxon>
        <taxon>Clostridia</taxon>
        <taxon>Lachnospirales</taxon>
        <taxon>Defluviitaleaceae</taxon>
        <taxon>Defluviitalea</taxon>
    </lineage>
</organism>
<evidence type="ECO:0000256" key="2">
    <source>
        <dbReference type="ARBA" id="ARBA00022553"/>
    </source>
</evidence>